<dbReference type="EMBL" id="JACDTQ010001475">
    <property type="protein sequence ID" value="KAF5922394.1"/>
    <property type="molecule type" value="Genomic_DNA"/>
</dbReference>
<evidence type="ECO:0000313" key="3">
    <source>
        <dbReference type="Proteomes" id="UP000551758"/>
    </source>
</evidence>
<dbReference type="AlphaFoldDB" id="A0A7J7F3P3"/>
<comment type="caution">
    <text evidence="2">The sequence shown here is derived from an EMBL/GenBank/DDBJ whole genome shotgun (WGS) entry which is preliminary data.</text>
</comment>
<evidence type="ECO:0000256" key="1">
    <source>
        <dbReference type="SAM" id="MobiDB-lite"/>
    </source>
</evidence>
<feature type="region of interest" description="Disordered" evidence="1">
    <location>
        <begin position="1"/>
        <end position="45"/>
    </location>
</feature>
<protein>
    <submittedName>
        <fullName evidence="2">Uncharacterized protein</fullName>
    </submittedName>
</protein>
<accession>A0A7J7F3P3</accession>
<feature type="compositionally biased region" description="Polar residues" evidence="1">
    <location>
        <begin position="13"/>
        <end position="22"/>
    </location>
</feature>
<organism evidence="2 3">
    <name type="scientific">Diceros bicornis minor</name>
    <name type="common">South-central black rhinoceros</name>
    <dbReference type="NCBI Taxonomy" id="77932"/>
    <lineage>
        <taxon>Eukaryota</taxon>
        <taxon>Metazoa</taxon>
        <taxon>Chordata</taxon>
        <taxon>Craniata</taxon>
        <taxon>Vertebrata</taxon>
        <taxon>Euteleostomi</taxon>
        <taxon>Mammalia</taxon>
        <taxon>Eutheria</taxon>
        <taxon>Laurasiatheria</taxon>
        <taxon>Perissodactyla</taxon>
        <taxon>Rhinocerotidae</taxon>
        <taxon>Diceros</taxon>
    </lineage>
</organism>
<proteinExistence type="predicted"/>
<reference evidence="2 3" key="1">
    <citation type="journal article" date="2020" name="Mol. Biol. Evol.">
        <title>Interspecific Gene Flow and the Evolution of Specialization in Black and White Rhinoceros.</title>
        <authorList>
            <person name="Moodley Y."/>
            <person name="Westbury M.V."/>
            <person name="Russo I.M."/>
            <person name="Gopalakrishnan S."/>
            <person name="Rakotoarivelo A."/>
            <person name="Olsen R.A."/>
            <person name="Prost S."/>
            <person name="Tunstall T."/>
            <person name="Ryder O.A."/>
            <person name="Dalen L."/>
            <person name="Bruford M.W."/>
        </authorList>
    </citation>
    <scope>NUCLEOTIDE SEQUENCE [LARGE SCALE GENOMIC DNA]</scope>
    <source>
        <strain evidence="2">SBR-YM</strain>
        <tissue evidence="2">Skin</tissue>
    </source>
</reference>
<feature type="compositionally biased region" description="Basic and acidic residues" evidence="1">
    <location>
        <begin position="23"/>
        <end position="35"/>
    </location>
</feature>
<keyword evidence="3" id="KW-1185">Reference proteome</keyword>
<name>A0A7J7F3P3_DICBM</name>
<sequence length="103" mass="11779">MFLSEKSWHLEHQNQNQVNGLQQHREAGDPEHETDQQNAPCDQEHLCNTRDHTNFLETGNRTNNHLTYQNSNVKNIGASDLNLDSPLMETEASEYDSSSEILS</sequence>
<evidence type="ECO:0000313" key="2">
    <source>
        <dbReference type="EMBL" id="KAF5922394.1"/>
    </source>
</evidence>
<feature type="compositionally biased region" description="Basic and acidic residues" evidence="1">
    <location>
        <begin position="1"/>
        <end position="12"/>
    </location>
</feature>
<dbReference type="Proteomes" id="UP000551758">
    <property type="component" value="Unassembled WGS sequence"/>
</dbReference>
<gene>
    <name evidence="2" type="ORF">HPG69_009435</name>
</gene>